<dbReference type="HOGENOM" id="CLU_1731762_0_0_1"/>
<gene>
    <name evidence="2" type="ORF">K443DRAFT_5757</name>
</gene>
<name>A0A0C9WUH5_9AGAR</name>
<dbReference type="AlphaFoldDB" id="A0A0C9WUH5"/>
<dbReference type="EMBL" id="KN838586">
    <property type="protein sequence ID" value="KIK02860.1"/>
    <property type="molecule type" value="Genomic_DNA"/>
</dbReference>
<keyword evidence="3" id="KW-1185">Reference proteome</keyword>
<accession>A0A0C9WUH5</accession>
<sequence>MSSIEGRIGGTPDESVDDKPRAKWWSTALTRGHLETKLNSTKLLEIPLQYKRMLILYAKKIADEGFRAKGEGLIKELLGLYIGMPLVLFRRCIPKRDQLKDVLSIFARSKTLTKLALDWQDTVVPSTERYAIAPFLRVLQDRLRTGLQQVG</sequence>
<feature type="domain" description="Protein HIRA-like C-terminal" evidence="1">
    <location>
        <begin position="18"/>
        <end position="77"/>
    </location>
</feature>
<dbReference type="STRING" id="1095629.A0A0C9WUH5"/>
<proteinExistence type="predicted"/>
<organism evidence="2 3">
    <name type="scientific">Laccaria amethystina LaAM-08-1</name>
    <dbReference type="NCBI Taxonomy" id="1095629"/>
    <lineage>
        <taxon>Eukaryota</taxon>
        <taxon>Fungi</taxon>
        <taxon>Dikarya</taxon>
        <taxon>Basidiomycota</taxon>
        <taxon>Agaricomycotina</taxon>
        <taxon>Agaricomycetes</taxon>
        <taxon>Agaricomycetidae</taxon>
        <taxon>Agaricales</taxon>
        <taxon>Agaricineae</taxon>
        <taxon>Hydnangiaceae</taxon>
        <taxon>Laccaria</taxon>
    </lineage>
</organism>
<dbReference type="Pfam" id="PF07569">
    <property type="entry name" value="Hira"/>
    <property type="match status" value="1"/>
</dbReference>
<dbReference type="OrthoDB" id="3254145at2759"/>
<dbReference type="GO" id="GO:0006338">
    <property type="term" value="P:chromatin remodeling"/>
    <property type="evidence" value="ECO:0007669"/>
    <property type="project" value="InterPro"/>
</dbReference>
<dbReference type="GO" id="GO:0006355">
    <property type="term" value="P:regulation of DNA-templated transcription"/>
    <property type="evidence" value="ECO:0007669"/>
    <property type="project" value="InterPro"/>
</dbReference>
<protein>
    <recommendedName>
        <fullName evidence="1">Protein HIRA-like C-terminal domain-containing protein</fullName>
    </recommendedName>
</protein>
<evidence type="ECO:0000313" key="2">
    <source>
        <dbReference type="EMBL" id="KIK02860.1"/>
    </source>
</evidence>
<evidence type="ECO:0000259" key="1">
    <source>
        <dbReference type="Pfam" id="PF07569"/>
    </source>
</evidence>
<evidence type="ECO:0000313" key="3">
    <source>
        <dbReference type="Proteomes" id="UP000054477"/>
    </source>
</evidence>
<dbReference type="InterPro" id="IPR011494">
    <property type="entry name" value="HIRA-like_C"/>
</dbReference>
<reference evidence="2 3" key="1">
    <citation type="submission" date="2014-04" db="EMBL/GenBank/DDBJ databases">
        <authorList>
            <consortium name="DOE Joint Genome Institute"/>
            <person name="Kuo A."/>
            <person name="Kohler A."/>
            <person name="Nagy L.G."/>
            <person name="Floudas D."/>
            <person name="Copeland A."/>
            <person name="Barry K.W."/>
            <person name="Cichocki N."/>
            <person name="Veneault-Fourrey C."/>
            <person name="LaButti K."/>
            <person name="Lindquist E.A."/>
            <person name="Lipzen A."/>
            <person name="Lundell T."/>
            <person name="Morin E."/>
            <person name="Murat C."/>
            <person name="Sun H."/>
            <person name="Tunlid A."/>
            <person name="Henrissat B."/>
            <person name="Grigoriev I.V."/>
            <person name="Hibbett D.S."/>
            <person name="Martin F."/>
            <person name="Nordberg H.P."/>
            <person name="Cantor M.N."/>
            <person name="Hua S.X."/>
        </authorList>
    </citation>
    <scope>NUCLEOTIDE SEQUENCE [LARGE SCALE GENOMIC DNA]</scope>
    <source>
        <strain evidence="2 3">LaAM-08-1</strain>
    </source>
</reference>
<dbReference type="Proteomes" id="UP000054477">
    <property type="component" value="Unassembled WGS sequence"/>
</dbReference>
<reference evidence="3" key="2">
    <citation type="submission" date="2015-01" db="EMBL/GenBank/DDBJ databases">
        <title>Evolutionary Origins and Diversification of the Mycorrhizal Mutualists.</title>
        <authorList>
            <consortium name="DOE Joint Genome Institute"/>
            <consortium name="Mycorrhizal Genomics Consortium"/>
            <person name="Kohler A."/>
            <person name="Kuo A."/>
            <person name="Nagy L.G."/>
            <person name="Floudas D."/>
            <person name="Copeland A."/>
            <person name="Barry K.W."/>
            <person name="Cichocki N."/>
            <person name="Veneault-Fourrey C."/>
            <person name="LaButti K."/>
            <person name="Lindquist E.A."/>
            <person name="Lipzen A."/>
            <person name="Lundell T."/>
            <person name="Morin E."/>
            <person name="Murat C."/>
            <person name="Riley R."/>
            <person name="Ohm R."/>
            <person name="Sun H."/>
            <person name="Tunlid A."/>
            <person name="Henrissat B."/>
            <person name="Grigoriev I.V."/>
            <person name="Hibbett D.S."/>
            <person name="Martin F."/>
        </authorList>
    </citation>
    <scope>NUCLEOTIDE SEQUENCE [LARGE SCALE GENOMIC DNA]</scope>
    <source>
        <strain evidence="3">LaAM-08-1</strain>
    </source>
</reference>